<sequence length="768" mass="85808">MQNALPILRTKIIERRGTPVYYGLYKFVVEGNVGEAQTLVSAKDQASEKQRFEESPWRTGPILGADPGTTMFPLYIPPQWNQNCYGVIRKTVDIPGAAHPWYRPPEFKAAASTGGWKTYRLTQFHGLLIWLESSGDSQNVMYDRHKNRKLCFEGMDEDTLTGVVHPQLYGRITALSRVRLRVGCTTENVHLLSTPLQRSRSVSTTVGGEPSDFLHRFNRPVNEDEDEDWETAEDLRRPLAHERPTNVLMINGDFVDAQETAANVWSTVMEQSATPKPRILAIARATKLCMILCPTIQEAIIAVGIIGDLLKDEAAIRFETNQGFTDFFNQTCNRWKASDFVWDSTTESENQIPSSSDIIIASVQNSADQASVWSPNTSSALIDDNAYLRPVGCDPSDTPQRDVITATAVDPSSSSGVLGSLEDRDVSCSGDDNTTVPGFATPEALQIVQRHWSAGAMEDVGQDQNLSFIVDRDVSHPSCGDVVTSTDADSSKYLLGRFGSQENNRRRIFLQPARFRERNTAQSWSQSGFAKSEPSPAGEGTLEVTANQFIEDPQLPELIVGETEVSFMDIDPQSSIPDKDIIRGYASPSSEMSKLSDLSESDEEKTREEGLPQMRRINVDPFFNKSDTHEVLHNEAGPWDADPLIFDILFGKGKYGRFFVKSSWNSQMDMLGKTALPLYTKQKPHYRNTDGLDTAMRMRAFIREQFTDFFLPLSFPPSTSVAPDCNLLVPAQLLRRADLFFATLRSYKVHHEYVLLTTIPVGNMMPVL</sequence>
<name>A0AAW0BF25_9AGAR</name>
<keyword evidence="3" id="KW-1185">Reference proteome</keyword>
<gene>
    <name evidence="2" type="ORF">R3P38DRAFT_2779680</name>
</gene>
<organism evidence="2 3">
    <name type="scientific">Favolaschia claudopus</name>
    <dbReference type="NCBI Taxonomy" id="2862362"/>
    <lineage>
        <taxon>Eukaryota</taxon>
        <taxon>Fungi</taxon>
        <taxon>Dikarya</taxon>
        <taxon>Basidiomycota</taxon>
        <taxon>Agaricomycotina</taxon>
        <taxon>Agaricomycetes</taxon>
        <taxon>Agaricomycetidae</taxon>
        <taxon>Agaricales</taxon>
        <taxon>Marasmiineae</taxon>
        <taxon>Mycenaceae</taxon>
        <taxon>Favolaschia</taxon>
    </lineage>
</organism>
<feature type="compositionally biased region" description="Low complexity" evidence="1">
    <location>
        <begin position="588"/>
        <end position="598"/>
    </location>
</feature>
<comment type="caution">
    <text evidence="2">The sequence shown here is derived from an EMBL/GenBank/DDBJ whole genome shotgun (WGS) entry which is preliminary data.</text>
</comment>
<protein>
    <submittedName>
        <fullName evidence="2">Uncharacterized protein</fullName>
    </submittedName>
</protein>
<feature type="region of interest" description="Disordered" evidence="1">
    <location>
        <begin position="588"/>
        <end position="611"/>
    </location>
</feature>
<evidence type="ECO:0000313" key="2">
    <source>
        <dbReference type="EMBL" id="KAK7024135.1"/>
    </source>
</evidence>
<dbReference type="Proteomes" id="UP001362999">
    <property type="component" value="Unassembled WGS sequence"/>
</dbReference>
<evidence type="ECO:0000313" key="3">
    <source>
        <dbReference type="Proteomes" id="UP001362999"/>
    </source>
</evidence>
<accession>A0AAW0BF25</accession>
<proteinExistence type="predicted"/>
<dbReference type="AlphaFoldDB" id="A0AAW0BF25"/>
<dbReference type="EMBL" id="JAWWNJ010000035">
    <property type="protein sequence ID" value="KAK7024135.1"/>
    <property type="molecule type" value="Genomic_DNA"/>
</dbReference>
<evidence type="ECO:0000256" key="1">
    <source>
        <dbReference type="SAM" id="MobiDB-lite"/>
    </source>
</evidence>
<reference evidence="2 3" key="1">
    <citation type="journal article" date="2024" name="J Genomics">
        <title>Draft genome sequencing and assembly of Favolaschia claudopus CIRM-BRFM 2984 isolated from oak limbs.</title>
        <authorList>
            <person name="Navarro D."/>
            <person name="Drula E."/>
            <person name="Chaduli D."/>
            <person name="Cazenave R."/>
            <person name="Ahrendt S."/>
            <person name="Wang J."/>
            <person name="Lipzen A."/>
            <person name="Daum C."/>
            <person name="Barry K."/>
            <person name="Grigoriev I.V."/>
            <person name="Favel A."/>
            <person name="Rosso M.N."/>
            <person name="Martin F."/>
        </authorList>
    </citation>
    <scope>NUCLEOTIDE SEQUENCE [LARGE SCALE GENOMIC DNA]</scope>
    <source>
        <strain evidence="2 3">CIRM-BRFM 2984</strain>
    </source>
</reference>